<sequence>MILPACPACGMRRLRCVAWHVLRAAACDGAEDDAEAGPAGVGLIVGVSARRLSGGMLLVEWGAGEYCYHIRCYWGTGPDRQAILAQRRVLFVGWSDGAENFVVCEDPAPEARNLHFVLQDAASQATSRVFALAPPSERK</sequence>
<dbReference type="EMBL" id="HBNR01021913">
    <property type="protein sequence ID" value="CAE4574996.1"/>
    <property type="molecule type" value="Transcribed_RNA"/>
</dbReference>
<gene>
    <name evidence="1" type="ORF">AMON00008_LOCUS14615</name>
</gene>
<protein>
    <submittedName>
        <fullName evidence="1">Uncharacterized protein</fullName>
    </submittedName>
</protein>
<accession>A0A7S4Q9R4</accession>
<proteinExistence type="predicted"/>
<evidence type="ECO:0000313" key="1">
    <source>
        <dbReference type="EMBL" id="CAE4574996.1"/>
    </source>
</evidence>
<organism evidence="1">
    <name type="scientific">Alexandrium monilatum</name>
    <dbReference type="NCBI Taxonomy" id="311494"/>
    <lineage>
        <taxon>Eukaryota</taxon>
        <taxon>Sar</taxon>
        <taxon>Alveolata</taxon>
        <taxon>Dinophyceae</taxon>
        <taxon>Gonyaulacales</taxon>
        <taxon>Pyrocystaceae</taxon>
        <taxon>Alexandrium</taxon>
    </lineage>
</organism>
<dbReference type="AlphaFoldDB" id="A0A7S4Q9R4"/>
<reference evidence="1" key="1">
    <citation type="submission" date="2021-01" db="EMBL/GenBank/DDBJ databases">
        <authorList>
            <person name="Corre E."/>
            <person name="Pelletier E."/>
            <person name="Niang G."/>
            <person name="Scheremetjew M."/>
            <person name="Finn R."/>
            <person name="Kale V."/>
            <person name="Holt S."/>
            <person name="Cochrane G."/>
            <person name="Meng A."/>
            <person name="Brown T."/>
            <person name="Cohen L."/>
        </authorList>
    </citation>
    <scope>NUCLEOTIDE SEQUENCE</scope>
    <source>
        <strain evidence="1">CCMP3105</strain>
    </source>
</reference>
<name>A0A7S4Q9R4_9DINO</name>